<dbReference type="SUPFAM" id="SSF52540">
    <property type="entry name" value="P-loop containing nucleoside triphosphate hydrolases"/>
    <property type="match status" value="1"/>
</dbReference>
<protein>
    <submittedName>
        <fullName evidence="4">AAA ATPase-like protein</fullName>
    </submittedName>
</protein>
<dbReference type="OrthoDB" id="190810at2"/>
<dbReference type="SUPFAM" id="SSF48452">
    <property type="entry name" value="TPR-like"/>
    <property type="match status" value="1"/>
</dbReference>
<dbReference type="Gene3D" id="3.40.50.300">
    <property type="entry name" value="P-loop containing nucleotide triphosphate hydrolases"/>
    <property type="match status" value="1"/>
</dbReference>
<dbReference type="InterPro" id="IPR027417">
    <property type="entry name" value="P-loop_NTPase"/>
</dbReference>
<dbReference type="PANTHER" id="PTHR16305">
    <property type="entry name" value="TESTICULAR SOLUBLE ADENYLYL CYCLASE"/>
    <property type="match status" value="1"/>
</dbReference>
<dbReference type="GO" id="GO:0004016">
    <property type="term" value="F:adenylate cyclase activity"/>
    <property type="evidence" value="ECO:0007669"/>
    <property type="project" value="TreeGrafter"/>
</dbReference>
<accession>A0A318S209</accession>
<evidence type="ECO:0000259" key="3">
    <source>
        <dbReference type="SMART" id="SM01043"/>
    </source>
</evidence>
<dbReference type="Pfam" id="PF03704">
    <property type="entry name" value="BTAD"/>
    <property type="match status" value="1"/>
</dbReference>
<keyword evidence="1" id="KW-0547">Nucleotide-binding</keyword>
<proteinExistence type="predicted"/>
<keyword evidence="2" id="KW-0067">ATP-binding</keyword>
<dbReference type="AlphaFoldDB" id="A0A318S209"/>
<comment type="caution">
    <text evidence="4">The sequence shown here is derived from an EMBL/GenBank/DDBJ whole genome shotgun (WGS) entry which is preliminary data.</text>
</comment>
<dbReference type="Pfam" id="PF13191">
    <property type="entry name" value="AAA_16"/>
    <property type="match status" value="1"/>
</dbReference>
<evidence type="ECO:0000256" key="2">
    <source>
        <dbReference type="ARBA" id="ARBA00022840"/>
    </source>
</evidence>
<feature type="domain" description="Bacterial transcriptional activator" evidence="3">
    <location>
        <begin position="69"/>
        <end position="212"/>
    </location>
</feature>
<dbReference type="RefSeq" id="WP_110888738.1">
    <property type="nucleotide sequence ID" value="NZ_QJSX01000024.1"/>
</dbReference>
<evidence type="ECO:0000313" key="4">
    <source>
        <dbReference type="EMBL" id="PYE49399.1"/>
    </source>
</evidence>
<dbReference type="PANTHER" id="PTHR16305:SF28">
    <property type="entry name" value="GUANYLATE CYCLASE DOMAIN-CONTAINING PROTEIN"/>
    <property type="match status" value="1"/>
</dbReference>
<keyword evidence="5" id="KW-1185">Reference proteome</keyword>
<dbReference type="EMBL" id="QJSX01000024">
    <property type="protein sequence ID" value="PYE49399.1"/>
    <property type="molecule type" value="Genomic_DNA"/>
</dbReference>
<dbReference type="Proteomes" id="UP000248326">
    <property type="component" value="Unassembled WGS sequence"/>
</dbReference>
<evidence type="ECO:0000313" key="5">
    <source>
        <dbReference type="Proteomes" id="UP000248326"/>
    </source>
</evidence>
<organism evidence="4 5">
    <name type="scientific">Deinococcus yavapaiensis KR-236</name>
    <dbReference type="NCBI Taxonomy" id="694435"/>
    <lineage>
        <taxon>Bacteria</taxon>
        <taxon>Thermotogati</taxon>
        <taxon>Deinococcota</taxon>
        <taxon>Deinococci</taxon>
        <taxon>Deinococcales</taxon>
        <taxon>Deinococcaceae</taxon>
        <taxon>Deinococcus</taxon>
    </lineage>
</organism>
<gene>
    <name evidence="4" type="ORF">DES52_12435</name>
</gene>
<reference evidence="4 5" key="1">
    <citation type="submission" date="2018-06" db="EMBL/GenBank/DDBJ databases">
        <title>Genomic Encyclopedia of Type Strains, Phase IV (KMG-IV): sequencing the most valuable type-strain genomes for metagenomic binning, comparative biology and taxonomic classification.</title>
        <authorList>
            <person name="Goeker M."/>
        </authorList>
    </citation>
    <scope>NUCLEOTIDE SEQUENCE [LARGE SCALE GENOMIC DNA]</scope>
    <source>
        <strain evidence="4 5">DSM 18048</strain>
    </source>
</reference>
<evidence type="ECO:0000256" key="1">
    <source>
        <dbReference type="ARBA" id="ARBA00022741"/>
    </source>
</evidence>
<name>A0A318S209_9DEIO</name>
<sequence>MKERGRWRLRADGRQLDGADGEARRLDRRTAALVAYLALEGATTRSRLCGLLYPEANEVTARNNLAQLLRRFERLGGAYVAQGDTVRLGDIVTVEATPDLLSGVDVGDLPDLEDWLLARRERARDERKASLALDASRHEEQGDLDAAVRTARALMALDPLSEEAARRLMRLLYLVGQVSDALRTYTDLETTLRNELRTRPLPETRQLALDIERGVTAAPPLETRSRRIPRAVLHPPVLVGRDEALTAMNEAWAHGQGVILTGEPGVGKTRLIQEFLATHGGGAHFQGRPGDATLLYGTHARTFRQVLRDFPNLHLEPWTRSELARILPELGEAPPPIRGEQEKLRFWQAKTEVMRAAIDAGLSAMVFDDCQFMDLASIEAGHFIFAALGWGDSNAKYRTVHAFRRGSLLPPVQAALDHAVAIGQVALVELAPLRDEDVARLAAQLELPRGERDVTRLVKASGGNPLFVLEAARSLHEVGTDVSESVPLTPVVSAVIGERLARLSPPALLAARAAAVLQSDFDADLIADVLGAPVLHVAAAWEELEAAQVLAGERFAHDLVFETITASMPSTVGRLLHRGAARALETRAAPAPGRVARHWQEGGDVKRAAPWLFTAGEAAAHALRPFEAGAWFDAAREAFEHLGDEAGARRAAEAHARVSA</sequence>
<dbReference type="SMART" id="SM01043">
    <property type="entry name" value="BTAD"/>
    <property type="match status" value="1"/>
</dbReference>
<dbReference type="GO" id="GO:0005524">
    <property type="term" value="F:ATP binding"/>
    <property type="evidence" value="ECO:0007669"/>
    <property type="project" value="UniProtKB-KW"/>
</dbReference>
<dbReference type="Gene3D" id="1.25.40.10">
    <property type="entry name" value="Tetratricopeptide repeat domain"/>
    <property type="match status" value="1"/>
</dbReference>
<dbReference type="InterPro" id="IPR041664">
    <property type="entry name" value="AAA_16"/>
</dbReference>
<dbReference type="InterPro" id="IPR005158">
    <property type="entry name" value="BTAD"/>
</dbReference>
<dbReference type="InterPro" id="IPR011990">
    <property type="entry name" value="TPR-like_helical_dom_sf"/>
</dbReference>
<dbReference type="GO" id="GO:0005737">
    <property type="term" value="C:cytoplasm"/>
    <property type="evidence" value="ECO:0007669"/>
    <property type="project" value="TreeGrafter"/>
</dbReference>